<dbReference type="Gene3D" id="3.30.390.30">
    <property type="match status" value="1"/>
</dbReference>
<accession>A0A0J6W9C6</accession>
<dbReference type="PIRSF" id="PIRSF000350">
    <property type="entry name" value="Mercury_reductase_MerA"/>
    <property type="match status" value="1"/>
</dbReference>
<dbReference type="SMR" id="A0A0J6W9C6"/>
<protein>
    <recommendedName>
        <fullName evidence="4 16">Dihydrolipoyl dehydrogenase</fullName>
        <ecNumber evidence="3 16">1.8.1.4</ecNumber>
    </recommendedName>
</protein>
<organism evidence="19 20">
    <name type="scientific">Mycolicibacterium chlorophenolicum</name>
    <dbReference type="NCBI Taxonomy" id="37916"/>
    <lineage>
        <taxon>Bacteria</taxon>
        <taxon>Bacillati</taxon>
        <taxon>Actinomycetota</taxon>
        <taxon>Actinomycetes</taxon>
        <taxon>Mycobacteriales</taxon>
        <taxon>Mycobacteriaceae</taxon>
        <taxon>Mycolicibacterium</taxon>
    </lineage>
</organism>
<evidence type="ECO:0000256" key="1">
    <source>
        <dbReference type="ARBA" id="ARBA00004496"/>
    </source>
</evidence>
<feature type="domain" description="Pyridine nucleotide-disulphide oxidoreductase dimerisation" evidence="17">
    <location>
        <begin position="335"/>
        <end position="442"/>
    </location>
</feature>
<dbReference type="InterPro" id="IPR012999">
    <property type="entry name" value="Pyr_OxRdtase_I_AS"/>
</dbReference>
<dbReference type="InterPro" id="IPR016156">
    <property type="entry name" value="FAD/NAD-linked_Rdtase_dimer_sf"/>
</dbReference>
<dbReference type="PROSITE" id="PS00076">
    <property type="entry name" value="PYRIDINE_REDOX_1"/>
    <property type="match status" value="1"/>
</dbReference>
<keyword evidence="14" id="KW-0547">Nucleotide-binding</keyword>
<evidence type="ECO:0000256" key="16">
    <source>
        <dbReference type="RuleBase" id="RU003692"/>
    </source>
</evidence>
<keyword evidence="11 16" id="KW-0676">Redox-active center</keyword>
<evidence type="ECO:0000256" key="11">
    <source>
        <dbReference type="ARBA" id="ARBA00023284"/>
    </source>
</evidence>
<dbReference type="Pfam" id="PF07992">
    <property type="entry name" value="Pyr_redox_2"/>
    <property type="match status" value="1"/>
</dbReference>
<dbReference type="PATRIC" id="fig|37916.4.peg.1765"/>
<keyword evidence="6 16" id="KW-0285">Flavoprotein</keyword>
<dbReference type="SUPFAM" id="SSF51905">
    <property type="entry name" value="FAD/NAD(P)-binding domain"/>
    <property type="match status" value="1"/>
</dbReference>
<dbReference type="InterPro" id="IPR006258">
    <property type="entry name" value="Lipoamide_DH"/>
</dbReference>
<evidence type="ECO:0000259" key="18">
    <source>
        <dbReference type="Pfam" id="PF07992"/>
    </source>
</evidence>
<dbReference type="InterPro" id="IPR036188">
    <property type="entry name" value="FAD/NAD-bd_sf"/>
</dbReference>
<feature type="binding site" evidence="14">
    <location>
        <position position="196"/>
    </location>
    <ligand>
        <name>NAD(+)</name>
        <dbReference type="ChEBI" id="CHEBI:57540"/>
    </ligand>
</feature>
<dbReference type="InterPro" id="IPR050151">
    <property type="entry name" value="Class-I_Pyr_Nuc-Dis_Oxidored"/>
</dbReference>
<evidence type="ECO:0000256" key="12">
    <source>
        <dbReference type="ARBA" id="ARBA00049187"/>
    </source>
</evidence>
<dbReference type="EC" id="1.8.1.4" evidence="3 16"/>
<name>A0A0J6W9C6_9MYCO</name>
<evidence type="ECO:0000256" key="6">
    <source>
        <dbReference type="ARBA" id="ARBA00022630"/>
    </source>
</evidence>
<evidence type="ECO:0000256" key="10">
    <source>
        <dbReference type="ARBA" id="ARBA00023157"/>
    </source>
</evidence>
<evidence type="ECO:0000256" key="9">
    <source>
        <dbReference type="ARBA" id="ARBA00023027"/>
    </source>
</evidence>
<evidence type="ECO:0000256" key="14">
    <source>
        <dbReference type="PIRSR" id="PIRSR000350-3"/>
    </source>
</evidence>
<feature type="binding site" evidence="14">
    <location>
        <begin position="173"/>
        <end position="180"/>
    </location>
    <ligand>
        <name>NAD(+)</name>
        <dbReference type="ChEBI" id="CHEBI:57540"/>
    </ligand>
</feature>
<evidence type="ECO:0000256" key="13">
    <source>
        <dbReference type="PIRSR" id="PIRSR000350-2"/>
    </source>
</evidence>
<comment type="subcellular location">
    <subcellularLocation>
        <location evidence="1">Cytoplasm</location>
    </subcellularLocation>
</comment>
<dbReference type="InterPro" id="IPR001100">
    <property type="entry name" value="Pyr_nuc-diS_OxRdtase"/>
</dbReference>
<feature type="active site" description="Proton acceptor" evidence="13">
    <location>
        <position position="432"/>
    </location>
</feature>
<comment type="similarity">
    <text evidence="2 16">Belongs to the class-I pyridine nucleotide-disulfide oxidoreductase family.</text>
</comment>
<comment type="catalytic activity">
    <reaction evidence="12 16">
        <text>N(6)-[(R)-dihydrolipoyl]-L-lysyl-[protein] + NAD(+) = N(6)-[(R)-lipoyl]-L-lysyl-[protein] + NADH + H(+)</text>
        <dbReference type="Rhea" id="RHEA:15045"/>
        <dbReference type="Rhea" id="RHEA-COMP:10474"/>
        <dbReference type="Rhea" id="RHEA-COMP:10475"/>
        <dbReference type="ChEBI" id="CHEBI:15378"/>
        <dbReference type="ChEBI" id="CHEBI:57540"/>
        <dbReference type="ChEBI" id="CHEBI:57945"/>
        <dbReference type="ChEBI" id="CHEBI:83099"/>
        <dbReference type="ChEBI" id="CHEBI:83100"/>
        <dbReference type="EC" id="1.8.1.4"/>
    </reaction>
</comment>
<evidence type="ECO:0000256" key="7">
    <source>
        <dbReference type="ARBA" id="ARBA00022827"/>
    </source>
</evidence>
<dbReference type="InterPro" id="IPR023753">
    <property type="entry name" value="FAD/NAD-binding_dom"/>
</dbReference>
<evidence type="ECO:0000313" key="19">
    <source>
        <dbReference type="EMBL" id="KMO79174.1"/>
    </source>
</evidence>
<comment type="caution">
    <text evidence="19">The sequence shown here is derived from an EMBL/GenBank/DDBJ whole genome shotgun (WGS) entry which is preliminary data.</text>
</comment>
<dbReference type="Pfam" id="PF02852">
    <property type="entry name" value="Pyr_redox_dim"/>
    <property type="match status" value="1"/>
</dbReference>
<dbReference type="PRINTS" id="PR00411">
    <property type="entry name" value="PNDRDTASEI"/>
</dbReference>
<keyword evidence="10" id="KW-1015">Disulfide bond</keyword>
<evidence type="ECO:0000256" key="15">
    <source>
        <dbReference type="PIRSR" id="PIRSR000350-4"/>
    </source>
</evidence>
<comment type="miscellaneous">
    <text evidence="16">The active site is a redox-active disulfide bond.</text>
</comment>
<feature type="binding site" evidence="14">
    <location>
        <position position="50"/>
    </location>
    <ligand>
        <name>FAD</name>
        <dbReference type="ChEBI" id="CHEBI:57692"/>
    </ligand>
</feature>
<dbReference type="GO" id="GO:0006103">
    <property type="term" value="P:2-oxoglutarate metabolic process"/>
    <property type="evidence" value="ECO:0007669"/>
    <property type="project" value="TreeGrafter"/>
</dbReference>
<dbReference type="AlphaFoldDB" id="A0A0J6W9C6"/>
<keyword evidence="7 14" id="KW-0274">FAD</keyword>
<reference evidence="19 20" key="1">
    <citation type="journal article" date="2015" name="Genome Biol. Evol.">
        <title>Characterization of Three Mycobacterium spp. with Potential Use in Bioremediation by Genome Sequencing and Comparative Genomics.</title>
        <authorList>
            <person name="Das S."/>
            <person name="Pettersson B.M."/>
            <person name="Behra P.R."/>
            <person name="Ramesh M."/>
            <person name="Dasgupta S."/>
            <person name="Bhattacharya A."/>
            <person name="Kirsebom L.A."/>
        </authorList>
    </citation>
    <scope>NUCLEOTIDE SEQUENCE [LARGE SCALE GENOMIC DNA]</scope>
    <source>
        <strain evidence="19 20">DSM 43826</strain>
    </source>
</reference>
<dbReference type="SUPFAM" id="SSF55424">
    <property type="entry name" value="FAD/NAD-linked reductases, dimerisation (C-terminal) domain"/>
    <property type="match status" value="1"/>
</dbReference>
<evidence type="ECO:0000256" key="2">
    <source>
        <dbReference type="ARBA" id="ARBA00007532"/>
    </source>
</evidence>
<evidence type="ECO:0000256" key="8">
    <source>
        <dbReference type="ARBA" id="ARBA00023002"/>
    </source>
</evidence>
<evidence type="ECO:0000259" key="17">
    <source>
        <dbReference type="Pfam" id="PF02852"/>
    </source>
</evidence>
<dbReference type="EMBL" id="JYNL01000019">
    <property type="protein sequence ID" value="KMO79174.1"/>
    <property type="molecule type" value="Genomic_DNA"/>
</dbReference>
<feature type="disulfide bond" description="Redox-active" evidence="15">
    <location>
        <begin position="41"/>
        <end position="46"/>
    </location>
</feature>
<dbReference type="InterPro" id="IPR004099">
    <property type="entry name" value="Pyr_nucl-diS_OxRdtase_dimer"/>
</dbReference>
<evidence type="ECO:0000313" key="20">
    <source>
        <dbReference type="Proteomes" id="UP000036513"/>
    </source>
</evidence>
<keyword evidence="20" id="KW-1185">Reference proteome</keyword>
<feature type="binding site" evidence="14">
    <location>
        <position position="260"/>
    </location>
    <ligand>
        <name>NAD(+)</name>
        <dbReference type="ChEBI" id="CHEBI:57540"/>
    </ligand>
</feature>
<dbReference type="PRINTS" id="PR00368">
    <property type="entry name" value="FADPNR"/>
</dbReference>
<evidence type="ECO:0000256" key="3">
    <source>
        <dbReference type="ARBA" id="ARBA00012608"/>
    </source>
</evidence>
<dbReference type="GO" id="GO:0050660">
    <property type="term" value="F:flavin adenine dinucleotide binding"/>
    <property type="evidence" value="ECO:0007669"/>
    <property type="project" value="InterPro"/>
</dbReference>
<proteinExistence type="inferred from homology"/>
<keyword evidence="5" id="KW-0963">Cytoplasm</keyword>
<feature type="binding site" evidence="14">
    <location>
        <begin position="137"/>
        <end position="139"/>
    </location>
    <ligand>
        <name>FAD</name>
        <dbReference type="ChEBI" id="CHEBI:57692"/>
    </ligand>
</feature>
<dbReference type="STRING" id="37916.MCHLDSM_01842"/>
<dbReference type="NCBIfam" id="TIGR01350">
    <property type="entry name" value="lipoamide_DH"/>
    <property type="match status" value="1"/>
</dbReference>
<dbReference type="Gene3D" id="3.50.50.60">
    <property type="entry name" value="FAD/NAD(P)-binding domain"/>
    <property type="match status" value="2"/>
</dbReference>
<dbReference type="PANTHER" id="PTHR22912">
    <property type="entry name" value="DISULFIDE OXIDOREDUCTASE"/>
    <property type="match status" value="1"/>
</dbReference>
<dbReference type="PANTHER" id="PTHR22912:SF217">
    <property type="entry name" value="DIHYDROLIPOYL DEHYDROGENASE"/>
    <property type="match status" value="1"/>
</dbReference>
<dbReference type="GO" id="GO:0005737">
    <property type="term" value="C:cytoplasm"/>
    <property type="evidence" value="ECO:0007669"/>
    <property type="project" value="UniProtKB-SubCell"/>
</dbReference>
<keyword evidence="9 14" id="KW-0520">NAD</keyword>
<gene>
    <name evidence="19" type="primary">pdhD</name>
    <name evidence="19" type="ORF">MCHLDSM_01842</name>
</gene>
<sequence>MTSTDIAILGGGPAGYATALRANQLGLTVTLVEQDLVGGTCLHRGCVPTKALLHAAEIADGARQAHQFGVTAAFSGIDVNQLHTFKNTIVRRLHQGLDGLLTGRGITVISGRGELAGPHTIQVGDNAVHAESIVLATGSLPRILPGVELGEKVITSDQALHLSFIPKSVIVLGGGVIGVEFASLWASFGAKVTVIETLPRLLAGEDPFVSPHLERAFRRRRVTTKTGTEVASVETHADGVKVTTGNGDSFEADLLLVAAGRVPNTTPNRLERHGVAVEDGFVVTDERLRTTVPSIFAAGDIVRGPQLAHRGFQHGFFLAEEIAGRSPELPDALGIPRITYSQPEVASVGLTEAAARELHGDTISVATHDLAGNARSQILKTAGAVKVITAPNGSVLGVHMVGDRVGELIGEGQILYNFSIAANAAAQFIHAHPTQGEALGEALLAVSGAPFHAHA</sequence>
<dbReference type="FunFam" id="3.30.390.30:FF:000001">
    <property type="entry name" value="Dihydrolipoyl dehydrogenase"/>
    <property type="match status" value="1"/>
</dbReference>
<comment type="cofactor">
    <cofactor evidence="14 16">
        <name>FAD</name>
        <dbReference type="ChEBI" id="CHEBI:57692"/>
    </cofactor>
    <text evidence="14 16">Binds 1 FAD per subunit.</text>
</comment>
<feature type="binding site" evidence="14">
    <location>
        <position position="113"/>
    </location>
    <ligand>
        <name>FAD</name>
        <dbReference type="ChEBI" id="CHEBI:57692"/>
    </ligand>
</feature>
<dbReference type="GO" id="GO:0004148">
    <property type="term" value="F:dihydrolipoyl dehydrogenase (NADH) activity"/>
    <property type="evidence" value="ECO:0007669"/>
    <property type="project" value="UniProtKB-EC"/>
</dbReference>
<feature type="domain" description="FAD/NAD(P)-binding" evidence="18">
    <location>
        <begin position="5"/>
        <end position="315"/>
    </location>
</feature>
<evidence type="ECO:0000256" key="5">
    <source>
        <dbReference type="ARBA" id="ARBA00022490"/>
    </source>
</evidence>
<dbReference type="RefSeq" id="WP_048469603.1">
    <property type="nucleotide sequence ID" value="NZ_JYNL01000019.1"/>
</dbReference>
<evidence type="ECO:0000256" key="4">
    <source>
        <dbReference type="ARBA" id="ARBA00016961"/>
    </source>
</evidence>
<feature type="binding site" evidence="14">
    <location>
        <position position="300"/>
    </location>
    <ligand>
        <name>FAD</name>
        <dbReference type="ChEBI" id="CHEBI:57692"/>
    </ligand>
</feature>
<keyword evidence="8 16" id="KW-0560">Oxidoreductase</keyword>
<dbReference type="Proteomes" id="UP000036513">
    <property type="component" value="Unassembled WGS sequence"/>
</dbReference>